<evidence type="ECO:0000313" key="4">
    <source>
        <dbReference type="Proteomes" id="UP000295497"/>
    </source>
</evidence>
<gene>
    <name evidence="3" type="ORF">SOCE836_051510</name>
</gene>
<sequence>MTTTAHQFSRTLLDKVAYVPGGTGVLGAAIARGLGHAGAKVVVGGTDERKLRAVTGSVLATGAETRGVAFDARSVKDIGRSVDAVCDYFGRCDILVNAVGIHREQRVLEATEESFDSVIDLNLKAAMFLGQAVARRQVQQGQGGRQVHILSVRASLALQGKGYSAYTSSKGGLAMIVRQHAVELAPHGINVNGVAPTFVQSEMAQHVLNTPEQRAKLLDRIPLGRVAEPEDVVGPTLFFCGPGSDFVTGQILYVDGGLTACQ</sequence>
<dbReference type="PANTHER" id="PTHR42760:SF133">
    <property type="entry name" value="3-OXOACYL-[ACYL-CARRIER-PROTEIN] REDUCTASE"/>
    <property type="match status" value="1"/>
</dbReference>
<dbReference type="GO" id="GO:0006633">
    <property type="term" value="P:fatty acid biosynthetic process"/>
    <property type="evidence" value="ECO:0007669"/>
    <property type="project" value="TreeGrafter"/>
</dbReference>
<organism evidence="3 4">
    <name type="scientific">Sorangium cellulosum</name>
    <name type="common">Polyangium cellulosum</name>
    <dbReference type="NCBI Taxonomy" id="56"/>
    <lineage>
        <taxon>Bacteria</taxon>
        <taxon>Pseudomonadati</taxon>
        <taxon>Myxococcota</taxon>
        <taxon>Polyangia</taxon>
        <taxon>Polyangiales</taxon>
        <taxon>Polyangiaceae</taxon>
        <taxon>Sorangium</taxon>
    </lineage>
</organism>
<dbReference type="PANTHER" id="PTHR42760">
    <property type="entry name" value="SHORT-CHAIN DEHYDROGENASES/REDUCTASES FAMILY MEMBER"/>
    <property type="match status" value="1"/>
</dbReference>
<evidence type="ECO:0000256" key="1">
    <source>
        <dbReference type="ARBA" id="ARBA00006484"/>
    </source>
</evidence>
<dbReference type="PRINTS" id="PR00081">
    <property type="entry name" value="GDHRDH"/>
</dbReference>
<evidence type="ECO:0000313" key="3">
    <source>
        <dbReference type="EMBL" id="AUX32999.1"/>
    </source>
</evidence>
<dbReference type="Pfam" id="PF13561">
    <property type="entry name" value="adh_short_C2"/>
    <property type="match status" value="1"/>
</dbReference>
<dbReference type="GO" id="GO:0048038">
    <property type="term" value="F:quinone binding"/>
    <property type="evidence" value="ECO:0007669"/>
    <property type="project" value="TreeGrafter"/>
</dbReference>
<accession>A0A4P2QRX0</accession>
<dbReference type="RefSeq" id="WP_129576493.1">
    <property type="nucleotide sequence ID" value="NZ_CP012672.1"/>
</dbReference>
<dbReference type="Proteomes" id="UP000295497">
    <property type="component" value="Chromosome"/>
</dbReference>
<comment type="similarity">
    <text evidence="1">Belongs to the short-chain dehydrogenases/reductases (SDR) family.</text>
</comment>
<dbReference type="FunFam" id="3.40.50.720:FF:000084">
    <property type="entry name" value="Short-chain dehydrogenase reductase"/>
    <property type="match status" value="1"/>
</dbReference>
<proteinExistence type="inferred from homology"/>
<reference evidence="3 4" key="1">
    <citation type="submission" date="2015-09" db="EMBL/GenBank/DDBJ databases">
        <title>Sorangium comparison.</title>
        <authorList>
            <person name="Zaburannyi N."/>
            <person name="Bunk B."/>
            <person name="Overmann J."/>
            <person name="Mueller R."/>
        </authorList>
    </citation>
    <scope>NUCLEOTIDE SEQUENCE [LARGE SCALE GENOMIC DNA]</scope>
    <source>
        <strain evidence="3 4">So ce836</strain>
    </source>
</reference>
<keyword evidence="2" id="KW-0560">Oxidoreductase</keyword>
<dbReference type="Gene3D" id="3.40.50.720">
    <property type="entry name" value="NAD(P)-binding Rossmann-like Domain"/>
    <property type="match status" value="1"/>
</dbReference>
<dbReference type="AlphaFoldDB" id="A0A4P2QRX0"/>
<dbReference type="InterPro" id="IPR002347">
    <property type="entry name" value="SDR_fam"/>
</dbReference>
<protein>
    <submittedName>
        <fullName evidence="3">Sugar dehydrogenase</fullName>
    </submittedName>
</protein>
<dbReference type="SUPFAM" id="SSF51735">
    <property type="entry name" value="NAD(P)-binding Rossmann-fold domains"/>
    <property type="match status" value="1"/>
</dbReference>
<dbReference type="GO" id="GO:0016616">
    <property type="term" value="F:oxidoreductase activity, acting on the CH-OH group of donors, NAD or NADP as acceptor"/>
    <property type="evidence" value="ECO:0007669"/>
    <property type="project" value="TreeGrafter"/>
</dbReference>
<name>A0A4P2QRX0_SORCE</name>
<evidence type="ECO:0000256" key="2">
    <source>
        <dbReference type="ARBA" id="ARBA00023002"/>
    </source>
</evidence>
<dbReference type="InterPro" id="IPR036291">
    <property type="entry name" value="NAD(P)-bd_dom_sf"/>
</dbReference>
<dbReference type="PRINTS" id="PR00080">
    <property type="entry name" value="SDRFAMILY"/>
</dbReference>
<dbReference type="EMBL" id="CP012672">
    <property type="protein sequence ID" value="AUX32999.1"/>
    <property type="molecule type" value="Genomic_DNA"/>
</dbReference>